<dbReference type="Gene3D" id="2.40.170.20">
    <property type="entry name" value="TonB-dependent receptor, beta-barrel domain"/>
    <property type="match status" value="1"/>
</dbReference>
<keyword evidence="2" id="KW-0472">Membrane</keyword>
<dbReference type="Pfam" id="PF13715">
    <property type="entry name" value="CarbopepD_reg_2"/>
    <property type="match status" value="1"/>
</dbReference>
<protein>
    <submittedName>
        <fullName evidence="5">Carboxypeptidase-like regulatory domain-containing protein</fullName>
    </submittedName>
</protein>
<evidence type="ECO:0000313" key="6">
    <source>
        <dbReference type="Proteomes" id="UP001597205"/>
    </source>
</evidence>
<dbReference type="InterPro" id="IPR008969">
    <property type="entry name" value="CarboxyPept-like_regulatory"/>
</dbReference>
<gene>
    <name evidence="5" type="ORF">ACFQ2C_00070</name>
</gene>
<dbReference type="InterPro" id="IPR036942">
    <property type="entry name" value="Beta-barrel_TonB_sf"/>
</dbReference>
<dbReference type="EMBL" id="JBHTKY010000001">
    <property type="protein sequence ID" value="MFD1163994.1"/>
    <property type="molecule type" value="Genomic_DNA"/>
</dbReference>
<sequence>MKFWLSLFLLFIFSFSLSGQTISGKVTNQKHQGISDVNIFIAGSYDGASSDSTGQFQFSTTTTGKLRLVLSRVGYTTQQLEIEIRDSLYFDIVMVSESNSIEAVTVRAGQISVSNQSNSVLTPLDIVTTAGSMGNIIAALGKLPGTQIAGENGRLMVRGGDPSETQTFINGILVNQPYTASANGVPVRGRFSPFLFKGTNFSTGGYGAEFGNALSGILNLTSSQVIEEPKTELSFSTVGLGASNSQKWGNSSLSINANYTNLKPYTGIIKQDLKWHKPYEQASGEAIFRNKGDKHFFNLYASFASENFSFDDYSAIYSQEINTSVKSKNYYMNSNFSYYLPSNWKLEAGLGLGYLDKKLGYYRFNIPSKETSTHAKIMVKKNANRWNWMIGGEHFLTDINEQFITADSNPFSYGFNRSIIGVFSEGQYRIFPQLTIDLGLRYTDNLRNQRFLEPRAAIGYNPFKNHLISLSFGKYHQEPRVDIYKFQNDLLWQSADHYIFNYTYQNKGQMLRLEGFYKDYKKLITYNDIIPQYNSIFTNKGYGQVKGIDFFWKDSQSIPNLQYWISYSYTDAKKFERNYEFAVQPDYLSKHYFSVVSKYWISHLRSQLGLTNTYVSGRPYHDPNLSGFMQSMTKPQNDLSFSWSFLLTQQKILFFSVTNLLGNKPIYTYEFSPQPNSNGRFDSRAITPTAKRFLFLGFFWTISKNKKDNQLDQL</sequence>
<proteinExistence type="predicted"/>
<dbReference type="Gene3D" id="2.170.130.10">
    <property type="entry name" value="TonB-dependent receptor, plug domain"/>
    <property type="match status" value="1"/>
</dbReference>
<dbReference type="Gene3D" id="2.60.40.1120">
    <property type="entry name" value="Carboxypeptidase-like, regulatory domain"/>
    <property type="match status" value="1"/>
</dbReference>
<evidence type="ECO:0000256" key="1">
    <source>
        <dbReference type="ARBA" id="ARBA00004442"/>
    </source>
</evidence>
<comment type="subcellular location">
    <subcellularLocation>
        <location evidence="1">Cell outer membrane</location>
    </subcellularLocation>
</comment>
<reference evidence="6" key="1">
    <citation type="journal article" date="2019" name="Int. J. Syst. Evol. Microbiol.">
        <title>The Global Catalogue of Microorganisms (GCM) 10K type strain sequencing project: providing services to taxonomists for standard genome sequencing and annotation.</title>
        <authorList>
            <consortium name="The Broad Institute Genomics Platform"/>
            <consortium name="The Broad Institute Genome Sequencing Center for Infectious Disease"/>
            <person name="Wu L."/>
            <person name="Ma J."/>
        </authorList>
    </citation>
    <scope>NUCLEOTIDE SEQUENCE [LARGE SCALE GENOMIC DNA]</scope>
    <source>
        <strain evidence="6">CCUG 52468</strain>
    </source>
</reference>
<dbReference type="Proteomes" id="UP001597205">
    <property type="component" value="Unassembled WGS sequence"/>
</dbReference>
<keyword evidence="3" id="KW-0998">Cell outer membrane</keyword>
<dbReference type="RefSeq" id="WP_380894283.1">
    <property type="nucleotide sequence ID" value="NZ_JBHTKY010000001.1"/>
</dbReference>
<evidence type="ECO:0000256" key="3">
    <source>
        <dbReference type="ARBA" id="ARBA00023237"/>
    </source>
</evidence>
<evidence type="ECO:0000256" key="4">
    <source>
        <dbReference type="SAM" id="SignalP"/>
    </source>
</evidence>
<dbReference type="InterPro" id="IPR037066">
    <property type="entry name" value="Plug_dom_sf"/>
</dbReference>
<dbReference type="SUPFAM" id="SSF49464">
    <property type="entry name" value="Carboxypeptidase regulatory domain-like"/>
    <property type="match status" value="1"/>
</dbReference>
<dbReference type="SUPFAM" id="SSF56935">
    <property type="entry name" value="Porins"/>
    <property type="match status" value="1"/>
</dbReference>
<feature type="signal peptide" evidence="4">
    <location>
        <begin position="1"/>
        <end position="19"/>
    </location>
</feature>
<keyword evidence="6" id="KW-1185">Reference proteome</keyword>
<organism evidence="5 6">
    <name type="scientific">Sphingobacterium daejeonense</name>
    <dbReference type="NCBI Taxonomy" id="371142"/>
    <lineage>
        <taxon>Bacteria</taxon>
        <taxon>Pseudomonadati</taxon>
        <taxon>Bacteroidota</taxon>
        <taxon>Sphingobacteriia</taxon>
        <taxon>Sphingobacteriales</taxon>
        <taxon>Sphingobacteriaceae</taxon>
        <taxon>Sphingobacterium</taxon>
    </lineage>
</organism>
<evidence type="ECO:0000256" key="2">
    <source>
        <dbReference type="ARBA" id="ARBA00023136"/>
    </source>
</evidence>
<keyword evidence="4" id="KW-0732">Signal</keyword>
<accession>A0ABW3RG85</accession>
<feature type="chain" id="PRO_5045103956" evidence="4">
    <location>
        <begin position="20"/>
        <end position="714"/>
    </location>
</feature>
<name>A0ABW3RG85_9SPHI</name>
<comment type="caution">
    <text evidence="5">The sequence shown here is derived from an EMBL/GenBank/DDBJ whole genome shotgun (WGS) entry which is preliminary data.</text>
</comment>
<evidence type="ECO:0000313" key="5">
    <source>
        <dbReference type="EMBL" id="MFD1163994.1"/>
    </source>
</evidence>